<evidence type="ECO:0000256" key="3">
    <source>
        <dbReference type="ARBA" id="ARBA00022692"/>
    </source>
</evidence>
<evidence type="ECO:0000256" key="1">
    <source>
        <dbReference type="ARBA" id="ARBA00004141"/>
    </source>
</evidence>
<evidence type="ECO:0000256" key="7">
    <source>
        <dbReference type="SAM" id="Phobius"/>
    </source>
</evidence>
<proteinExistence type="inferred from homology"/>
<keyword evidence="3 7" id="KW-0812">Transmembrane</keyword>
<dbReference type="InterPro" id="IPR036291">
    <property type="entry name" value="NAD(P)-bd_dom_sf"/>
</dbReference>
<dbReference type="InterPro" id="IPR000791">
    <property type="entry name" value="Gpr1/Fun34/SatP-like"/>
</dbReference>
<gene>
    <name evidence="8" type="ORF">CA3LBN_000563</name>
</gene>
<dbReference type="InterPro" id="IPR020904">
    <property type="entry name" value="Sc_DH/Rdtase_CS"/>
</dbReference>
<dbReference type="NCBIfam" id="NF038013">
    <property type="entry name" value="AceTr_1"/>
    <property type="match status" value="1"/>
</dbReference>
<feature type="transmembrane region" description="Helical" evidence="7">
    <location>
        <begin position="455"/>
        <end position="476"/>
    </location>
</feature>
<dbReference type="Pfam" id="PF00106">
    <property type="entry name" value="adh_short"/>
    <property type="match status" value="1"/>
</dbReference>
<evidence type="ECO:0000256" key="4">
    <source>
        <dbReference type="ARBA" id="ARBA00022857"/>
    </source>
</evidence>
<dbReference type="InterPro" id="IPR051633">
    <property type="entry name" value="AceTr"/>
</dbReference>
<dbReference type="Gene3D" id="3.40.50.720">
    <property type="entry name" value="NAD(P)-binding Rossmann-like Domain"/>
    <property type="match status" value="1"/>
</dbReference>
<evidence type="ECO:0000256" key="5">
    <source>
        <dbReference type="ARBA" id="ARBA00022989"/>
    </source>
</evidence>
<dbReference type="PANTHER" id="PTHR31123">
    <property type="entry name" value="ACCUMULATION OF DYADS PROTEIN 2-RELATED"/>
    <property type="match status" value="1"/>
</dbReference>
<evidence type="ECO:0000256" key="2">
    <source>
        <dbReference type="ARBA" id="ARBA00005587"/>
    </source>
</evidence>
<name>A0ABX8I392_9ASCO</name>
<comment type="similarity">
    <text evidence="2">Belongs to the acetate uptake transporter (AceTr) (TC 2.A.96) family.</text>
</comment>
<keyword evidence="9" id="KW-1185">Reference proteome</keyword>
<evidence type="ECO:0000256" key="6">
    <source>
        <dbReference type="ARBA" id="ARBA00023136"/>
    </source>
</evidence>
<dbReference type="PROSITE" id="PS00061">
    <property type="entry name" value="ADH_SHORT"/>
    <property type="match status" value="1"/>
</dbReference>
<dbReference type="PROSITE" id="PS01114">
    <property type="entry name" value="GPR1_FUN34_YAAH"/>
    <property type="match status" value="1"/>
</dbReference>
<evidence type="ECO:0000313" key="9">
    <source>
        <dbReference type="Proteomes" id="UP000825434"/>
    </source>
</evidence>
<dbReference type="PANTHER" id="PTHR31123:SF1">
    <property type="entry name" value="ACCUMULATION OF DYADS PROTEIN 2-RELATED"/>
    <property type="match status" value="1"/>
</dbReference>
<feature type="transmembrane region" description="Helical" evidence="7">
    <location>
        <begin position="482"/>
        <end position="499"/>
    </location>
</feature>
<dbReference type="InterPro" id="IPR002347">
    <property type="entry name" value="SDR_fam"/>
</dbReference>
<comment type="subcellular location">
    <subcellularLocation>
        <location evidence="1">Membrane</location>
        <topology evidence="1">Multi-pass membrane protein</topology>
    </subcellularLocation>
</comment>
<dbReference type="PRINTS" id="PR00080">
    <property type="entry name" value="SDRFAMILY"/>
</dbReference>
<evidence type="ECO:0000313" key="8">
    <source>
        <dbReference type="EMBL" id="QWU86345.1"/>
    </source>
</evidence>
<dbReference type="CDD" id="cd05374">
    <property type="entry name" value="17beta-HSD-like_SDR_c"/>
    <property type="match status" value="1"/>
</dbReference>
<dbReference type="SUPFAM" id="SSF51735">
    <property type="entry name" value="NAD(P)-binding Rossmann-fold domains"/>
    <property type="match status" value="1"/>
</dbReference>
<organism evidence="8 9">
    <name type="scientific">Candidozyma haemuli</name>
    <dbReference type="NCBI Taxonomy" id="45357"/>
    <lineage>
        <taxon>Eukaryota</taxon>
        <taxon>Fungi</taxon>
        <taxon>Dikarya</taxon>
        <taxon>Ascomycota</taxon>
        <taxon>Saccharomycotina</taxon>
        <taxon>Pichiomycetes</taxon>
        <taxon>Metschnikowiaceae</taxon>
        <taxon>Candidozyma</taxon>
    </lineage>
</organism>
<dbReference type="EMBL" id="CP076661">
    <property type="protein sequence ID" value="QWU86345.1"/>
    <property type="molecule type" value="Genomic_DNA"/>
</dbReference>
<dbReference type="InterPro" id="IPR047622">
    <property type="entry name" value="GPR1_FUN34_YAAH"/>
</dbReference>
<keyword evidence="5 7" id="KW-1133">Transmembrane helix</keyword>
<keyword evidence="6 7" id="KW-0472">Membrane</keyword>
<dbReference type="PRINTS" id="PR00081">
    <property type="entry name" value="GDHRDH"/>
</dbReference>
<dbReference type="Pfam" id="PF01184">
    <property type="entry name" value="Gpr1_Fun34_YaaH"/>
    <property type="match status" value="1"/>
</dbReference>
<protein>
    <submittedName>
        <fullName evidence="8">Uncharacterized protein</fullName>
    </submittedName>
</protein>
<dbReference type="Proteomes" id="UP000825434">
    <property type="component" value="Chromosome 1"/>
</dbReference>
<reference evidence="8 9" key="1">
    <citation type="submission" date="2021-06" db="EMBL/GenBank/DDBJ databases">
        <title>Candida outbreak in Lebanon.</title>
        <authorList>
            <person name="Finianos M."/>
        </authorList>
    </citation>
    <scope>NUCLEOTIDE SEQUENCE [LARGE SCALE GENOMIC DNA]</scope>
    <source>
        <strain evidence="8">CA3LBN</strain>
    </source>
</reference>
<keyword evidence="4" id="KW-0521">NADP</keyword>
<feature type="transmembrane region" description="Helical" evidence="7">
    <location>
        <begin position="390"/>
        <end position="413"/>
    </location>
</feature>
<sequence length="553" mass="59727">MTKYALITGASSGIGYQMALALHKRGYSIIGVSPERDLWGMKPLQQEIGLIPLALDITKPKAVEAAASKVREITGGRLDILYNNAGISNLGGPAIEYDDDKLRLLFDVNVLGHMYVTKYFSDLVIQAKGTIVFTSSVAARVPLSWVSAYNATKSAIDQYALGLRAEMKPFGVKVHSVITGGVNTAICDPLSTPSLLSDRYNVPGVYESILASADMSRNPKTSISAEKYANQVAGQITKKRDVGFNIYRGSRASAPHALSTYKMSDPQRMVYFNSQDKSFSSMSDLESQQPRNHTLVVEQNNSSGPARAQTSHSDITRVVHDDEFIHFGNEKYNKTDLVSAFGGTLNPGLSPPPKHDLANPAPLGLCGFALTTFVLSLINCEAHGVSIPNVVVGLAFFYGGAAQFLAGMFEIAVGNTFGGVALSSYAGFWCSWAAIQVDSFGIVSAFDGDETSLDYALGIFMVGWFIFTFFLCVLTLKSTLAFFLLFFFLSITFLLLAIAEFNGSTAVKKAGGVFGIITAFVAWYNAYAGIANDQNSYITVKALQLPDLQAKQD</sequence>
<accession>A0ABX8I392</accession>
<feature type="transmembrane region" description="Helical" evidence="7">
    <location>
        <begin position="511"/>
        <end position="530"/>
    </location>
</feature>